<evidence type="ECO:0000256" key="3">
    <source>
        <dbReference type="SAM" id="Phobius"/>
    </source>
</evidence>
<keyword evidence="3" id="KW-0812">Transmembrane</keyword>
<keyword evidence="2" id="KW-0732">Signal</keyword>
<dbReference type="GO" id="GO:0005576">
    <property type="term" value="C:extracellular region"/>
    <property type="evidence" value="ECO:0007669"/>
    <property type="project" value="UniProtKB-SubCell"/>
</dbReference>
<dbReference type="Gene3D" id="3.20.20.370">
    <property type="entry name" value="Glycoside hydrolase/deacetylase"/>
    <property type="match status" value="1"/>
</dbReference>
<dbReference type="AlphaFoldDB" id="A0A537LZT1"/>
<reference evidence="5 6" key="1">
    <citation type="journal article" date="2019" name="Nat. Microbiol.">
        <title>Mediterranean grassland soil C-N compound turnover is dependent on rainfall and depth, and is mediated by genomically divergent microorganisms.</title>
        <authorList>
            <person name="Diamond S."/>
            <person name="Andeer P.F."/>
            <person name="Li Z."/>
            <person name="Crits-Christoph A."/>
            <person name="Burstein D."/>
            <person name="Anantharaman K."/>
            <person name="Lane K.R."/>
            <person name="Thomas B.C."/>
            <person name="Pan C."/>
            <person name="Northen T.R."/>
            <person name="Banfield J.F."/>
        </authorList>
    </citation>
    <scope>NUCLEOTIDE SEQUENCE [LARGE SCALE GENOMIC DNA]</scope>
    <source>
        <strain evidence="5">NP_1</strain>
    </source>
</reference>
<feature type="domain" description="NodB homology" evidence="4">
    <location>
        <begin position="103"/>
        <end position="370"/>
    </location>
</feature>
<dbReference type="InterPro" id="IPR002509">
    <property type="entry name" value="NODB_dom"/>
</dbReference>
<dbReference type="GO" id="GO:0005975">
    <property type="term" value="P:carbohydrate metabolic process"/>
    <property type="evidence" value="ECO:0007669"/>
    <property type="project" value="InterPro"/>
</dbReference>
<dbReference type="GO" id="GO:0016810">
    <property type="term" value="F:hydrolase activity, acting on carbon-nitrogen (but not peptide) bonds"/>
    <property type="evidence" value="ECO:0007669"/>
    <property type="project" value="InterPro"/>
</dbReference>
<dbReference type="InterPro" id="IPR051398">
    <property type="entry name" value="Polysacch_Deacetylase"/>
</dbReference>
<dbReference type="CDD" id="cd10918">
    <property type="entry name" value="CE4_NodB_like_5s_6s"/>
    <property type="match status" value="1"/>
</dbReference>
<dbReference type="EMBL" id="VBAI01000006">
    <property type="protein sequence ID" value="TMJ13504.1"/>
    <property type="molecule type" value="Genomic_DNA"/>
</dbReference>
<evidence type="ECO:0000256" key="2">
    <source>
        <dbReference type="ARBA" id="ARBA00022729"/>
    </source>
</evidence>
<dbReference type="PANTHER" id="PTHR34216:SF3">
    <property type="entry name" value="POLY-BETA-1,6-N-ACETYL-D-GLUCOSAMINE N-DEACETYLASE"/>
    <property type="match status" value="1"/>
</dbReference>
<proteinExistence type="predicted"/>
<evidence type="ECO:0000313" key="5">
    <source>
        <dbReference type="EMBL" id="TMJ13504.1"/>
    </source>
</evidence>
<evidence type="ECO:0000313" key="6">
    <source>
        <dbReference type="Proteomes" id="UP000315217"/>
    </source>
</evidence>
<organism evidence="5 6">
    <name type="scientific">Candidatus Segetimicrobium genomatis</name>
    <dbReference type="NCBI Taxonomy" id="2569760"/>
    <lineage>
        <taxon>Bacteria</taxon>
        <taxon>Bacillati</taxon>
        <taxon>Candidatus Sysuimicrobiota</taxon>
        <taxon>Candidatus Sysuimicrobiia</taxon>
        <taxon>Candidatus Sysuimicrobiales</taxon>
        <taxon>Candidatus Segetimicrobiaceae</taxon>
        <taxon>Candidatus Segetimicrobium</taxon>
    </lineage>
</organism>
<keyword evidence="3" id="KW-1133">Transmembrane helix</keyword>
<dbReference type="InterPro" id="IPR011330">
    <property type="entry name" value="Glyco_hydro/deAcase_b/a-brl"/>
</dbReference>
<dbReference type="Pfam" id="PF01522">
    <property type="entry name" value="Polysacc_deac_1"/>
    <property type="match status" value="2"/>
</dbReference>
<dbReference type="PROSITE" id="PS51677">
    <property type="entry name" value="NODB"/>
    <property type="match status" value="1"/>
</dbReference>
<gene>
    <name evidence="5" type="ORF">E6G98_00180</name>
</gene>
<dbReference type="Proteomes" id="UP000315217">
    <property type="component" value="Unassembled WGS sequence"/>
</dbReference>
<keyword evidence="3" id="KW-0472">Membrane</keyword>
<evidence type="ECO:0000259" key="4">
    <source>
        <dbReference type="PROSITE" id="PS51677"/>
    </source>
</evidence>
<dbReference type="SUPFAM" id="SSF88713">
    <property type="entry name" value="Glycoside hydrolase/deacetylase"/>
    <property type="match status" value="1"/>
</dbReference>
<dbReference type="PANTHER" id="PTHR34216">
    <property type="match status" value="1"/>
</dbReference>
<name>A0A537LZT1_9BACT</name>
<comment type="subcellular location">
    <subcellularLocation>
        <location evidence="1">Secreted</location>
    </subcellularLocation>
</comment>
<feature type="transmembrane region" description="Helical" evidence="3">
    <location>
        <begin position="21"/>
        <end position="38"/>
    </location>
</feature>
<protein>
    <submittedName>
        <fullName evidence="5">Polysaccharide deacetylase family protein</fullName>
    </submittedName>
</protein>
<accession>A0A537LZT1</accession>
<sequence length="370" mass="41160">MVHALPGRRFVLTAMGVIKELAYRLFVAAGVTSAAAWLNRRKAVILAYHDVYTSGPDPVANYDGLRLRLALFERQMRYMATHYEVVPLDEIRDLPAGSRHRRSLAAITFDDGYANFYRHAYPILRRLGLPATVFVVTDFLVHGRPFWWDRLRAMIAATQRPSVRIDVDGIQQFPLATAQDKQTTLTDLSPRLLTLPPSRREALLAGLAVDLDVDDQTPAICGSLSADELREMARDGISVGSHGRSHDSFLHLSRDALLAELTESKRVLESVVGGPVTWLCYPHGEFSADAVEAAIRAGYRSAVTVIEGLHDPAADPYAVRRIGVNDHMTFAQFVVAASGLREMLKDLLRVRRQRRGEMRGQPTARIRGLG</sequence>
<comment type="caution">
    <text evidence="5">The sequence shown here is derived from an EMBL/GenBank/DDBJ whole genome shotgun (WGS) entry which is preliminary data.</text>
</comment>
<evidence type="ECO:0000256" key="1">
    <source>
        <dbReference type="ARBA" id="ARBA00004613"/>
    </source>
</evidence>